<dbReference type="AlphaFoldDB" id="A0A5A7MYL4"/>
<name>A0A5A7MYL4_9PROT</name>
<evidence type="ECO:0000313" key="3">
    <source>
        <dbReference type="Proteomes" id="UP000325187"/>
    </source>
</evidence>
<dbReference type="Proteomes" id="UP000325187">
    <property type="component" value="Unassembled WGS sequence"/>
</dbReference>
<organism evidence="2 3">
    <name type="scientific">Iodidimonas gelatinilytica</name>
    <dbReference type="NCBI Taxonomy" id="1236966"/>
    <lineage>
        <taxon>Bacteria</taxon>
        <taxon>Pseudomonadati</taxon>
        <taxon>Pseudomonadota</taxon>
        <taxon>Alphaproteobacteria</taxon>
        <taxon>Iodidimonadales</taxon>
        <taxon>Iodidimonadaceae</taxon>
        <taxon>Iodidimonas</taxon>
    </lineage>
</organism>
<keyword evidence="3" id="KW-1185">Reference proteome</keyword>
<evidence type="ECO:0008006" key="4">
    <source>
        <dbReference type="Google" id="ProtNLM"/>
    </source>
</evidence>
<dbReference type="Pfam" id="PF09912">
    <property type="entry name" value="DUF2141"/>
    <property type="match status" value="1"/>
</dbReference>
<dbReference type="InterPro" id="IPR018673">
    <property type="entry name" value="DUF2141"/>
</dbReference>
<protein>
    <recommendedName>
        <fullName evidence="4">DUF2141 domain-containing protein</fullName>
    </recommendedName>
</protein>
<dbReference type="EMBL" id="BKCM01000004">
    <property type="protein sequence ID" value="GER00444.1"/>
    <property type="molecule type" value="Genomic_DNA"/>
</dbReference>
<accession>A0A5A7MYL4</accession>
<reference evidence="2 3" key="1">
    <citation type="submission" date="2019-09" db="EMBL/GenBank/DDBJ databases">
        <title>NBRP : Genome information of microbial organism related human and environment.</title>
        <authorList>
            <person name="Hattori M."/>
            <person name="Oshima K."/>
            <person name="Inaba H."/>
            <person name="Suda W."/>
            <person name="Sakamoto M."/>
            <person name="Iino T."/>
            <person name="Kitahara M."/>
            <person name="Oshida Y."/>
            <person name="Iida T."/>
            <person name="Kudo T."/>
            <person name="Itoh T."/>
            <person name="Ohkuma M."/>
        </authorList>
    </citation>
    <scope>NUCLEOTIDE SEQUENCE [LARGE SCALE GENOMIC DNA]</scope>
    <source>
        <strain evidence="2 3">Mie-1</strain>
    </source>
</reference>
<evidence type="ECO:0000256" key="1">
    <source>
        <dbReference type="SAM" id="SignalP"/>
    </source>
</evidence>
<gene>
    <name evidence="2" type="ORF">JCM17845_10670</name>
</gene>
<evidence type="ECO:0000313" key="2">
    <source>
        <dbReference type="EMBL" id="GER00444.1"/>
    </source>
</evidence>
<comment type="caution">
    <text evidence="2">The sequence shown here is derived from an EMBL/GenBank/DDBJ whole genome shotgun (WGS) entry which is preliminary data.</text>
</comment>
<feature type="signal peptide" evidence="1">
    <location>
        <begin position="1"/>
        <end position="22"/>
    </location>
</feature>
<sequence>MSLFCKVLAMTLMTAVALPATANAGAPIEARIVDLPSDDGNVFIMLCTREAYEKNIRDCMRAKIAPSGRSATHVFEDVAPGEYIIQAIHDANGNGKMDSKWYGKPKEAYGMSTNPEPRIGRPKFDDGVFQHGEEMQTFELVMRGGKRK</sequence>
<proteinExistence type="predicted"/>
<feature type="chain" id="PRO_5022929065" description="DUF2141 domain-containing protein" evidence="1">
    <location>
        <begin position="23"/>
        <end position="148"/>
    </location>
</feature>
<keyword evidence="1" id="KW-0732">Signal</keyword>